<organism evidence="7 8">
    <name type="scientific">Agrococcus jejuensis</name>
    <dbReference type="NCBI Taxonomy" id="399736"/>
    <lineage>
        <taxon>Bacteria</taxon>
        <taxon>Bacillati</taxon>
        <taxon>Actinomycetota</taxon>
        <taxon>Actinomycetes</taxon>
        <taxon>Micrococcales</taxon>
        <taxon>Microbacteriaceae</taxon>
        <taxon>Agrococcus</taxon>
    </lineage>
</organism>
<dbReference type="RefSeq" id="WP_092502096.1">
    <property type="nucleotide sequence ID" value="NZ_LT629695.1"/>
</dbReference>
<evidence type="ECO:0000256" key="2">
    <source>
        <dbReference type="ARBA" id="ARBA00023274"/>
    </source>
</evidence>
<gene>
    <name evidence="4" type="primary">rpsO</name>
    <name evidence="7" type="ORF">SAMN04489720_0477</name>
</gene>
<dbReference type="STRING" id="399736.SAMN04489720_0477"/>
<dbReference type="FunFam" id="1.10.287.10:FF:000002">
    <property type="entry name" value="30S ribosomal protein S15"/>
    <property type="match status" value="1"/>
</dbReference>
<dbReference type="SMART" id="SM01387">
    <property type="entry name" value="Ribosomal_S15"/>
    <property type="match status" value="1"/>
</dbReference>
<evidence type="ECO:0000256" key="3">
    <source>
        <dbReference type="ARBA" id="ARBA00064542"/>
    </source>
</evidence>
<dbReference type="GO" id="GO:0019843">
    <property type="term" value="F:rRNA binding"/>
    <property type="evidence" value="ECO:0007669"/>
    <property type="project" value="UniProtKB-UniRule"/>
</dbReference>
<dbReference type="NCBIfam" id="TIGR00952">
    <property type="entry name" value="S15_bact"/>
    <property type="match status" value="1"/>
</dbReference>
<accession>A0A1G8APQ6</accession>
<comment type="subunit">
    <text evidence="3 4">Part of the 30S ribosomal subunit. Forms a bridge to the 50S subunit in the 70S ribosome, contacting the 23S rRNA.</text>
</comment>
<evidence type="ECO:0000256" key="6">
    <source>
        <dbReference type="RuleBase" id="RU004524"/>
    </source>
</evidence>
<dbReference type="PANTHER" id="PTHR23321:SF26">
    <property type="entry name" value="SMALL RIBOSOMAL SUBUNIT PROTEIN US15M"/>
    <property type="match status" value="1"/>
</dbReference>
<evidence type="ECO:0000256" key="4">
    <source>
        <dbReference type="HAMAP-Rule" id="MF_01343"/>
    </source>
</evidence>
<dbReference type="PANTHER" id="PTHR23321">
    <property type="entry name" value="RIBOSOMAL PROTEIN S15, BACTERIAL AND ORGANELLAR"/>
    <property type="match status" value="1"/>
</dbReference>
<dbReference type="InterPro" id="IPR005290">
    <property type="entry name" value="Ribosomal_uS15_bac-type"/>
</dbReference>
<dbReference type="InterPro" id="IPR009068">
    <property type="entry name" value="uS15_NS1_RNA-bd_sf"/>
</dbReference>
<dbReference type="CDD" id="cd00353">
    <property type="entry name" value="Ribosomal_S15p_S13e"/>
    <property type="match status" value="1"/>
</dbReference>
<dbReference type="GO" id="GO:0022627">
    <property type="term" value="C:cytosolic small ribosomal subunit"/>
    <property type="evidence" value="ECO:0007669"/>
    <property type="project" value="TreeGrafter"/>
</dbReference>
<dbReference type="GO" id="GO:0006412">
    <property type="term" value="P:translation"/>
    <property type="evidence" value="ECO:0007669"/>
    <property type="project" value="UniProtKB-UniRule"/>
</dbReference>
<dbReference type="SUPFAM" id="SSF47060">
    <property type="entry name" value="S15/NS1 RNA-binding domain"/>
    <property type="match status" value="1"/>
</dbReference>
<keyword evidence="4 6" id="KW-0699">rRNA-binding</keyword>
<sequence>MSLASEVKQAIIAEYATHEGDTGSPEVQVALMSRRIKDLTEHLKEHKHDHHSRRGLLLLVGQRRRLLGYLQDIDIARYRSLIERLGLRR</sequence>
<dbReference type="HAMAP" id="MF_01343_B">
    <property type="entry name" value="Ribosomal_uS15_B"/>
    <property type="match status" value="1"/>
</dbReference>
<keyword evidence="2 4" id="KW-0687">Ribonucleoprotein</keyword>
<name>A0A1G8APQ6_9MICO</name>
<evidence type="ECO:0000313" key="8">
    <source>
        <dbReference type="Proteomes" id="UP000198822"/>
    </source>
</evidence>
<evidence type="ECO:0000256" key="1">
    <source>
        <dbReference type="ARBA" id="ARBA00022980"/>
    </source>
</evidence>
<dbReference type="InterPro" id="IPR000589">
    <property type="entry name" value="Ribosomal_uS15"/>
</dbReference>
<evidence type="ECO:0000313" key="7">
    <source>
        <dbReference type="EMBL" id="SDH22843.1"/>
    </source>
</evidence>
<comment type="function">
    <text evidence="4 6">One of the primary rRNA binding proteins, it binds directly to 16S rRNA where it helps nucleate assembly of the platform of the 30S subunit by binding and bridging several RNA helices of the 16S rRNA.</text>
</comment>
<keyword evidence="8" id="KW-1185">Reference proteome</keyword>
<dbReference type="Proteomes" id="UP000198822">
    <property type="component" value="Chromosome I"/>
</dbReference>
<keyword evidence="4 6" id="KW-0694">RNA-binding</keyword>
<evidence type="ECO:0000256" key="5">
    <source>
        <dbReference type="RuleBase" id="RU003919"/>
    </source>
</evidence>
<dbReference type="Gene3D" id="1.10.287.10">
    <property type="entry name" value="S15/NS1, RNA-binding"/>
    <property type="match status" value="1"/>
</dbReference>
<dbReference type="PROSITE" id="PS00362">
    <property type="entry name" value="RIBOSOMAL_S15"/>
    <property type="match status" value="1"/>
</dbReference>
<dbReference type="OrthoDB" id="9799262at2"/>
<proteinExistence type="inferred from homology"/>
<dbReference type="GO" id="GO:0003735">
    <property type="term" value="F:structural constituent of ribosome"/>
    <property type="evidence" value="ECO:0007669"/>
    <property type="project" value="InterPro"/>
</dbReference>
<keyword evidence="1 4" id="KW-0689">Ribosomal protein</keyword>
<dbReference type="AlphaFoldDB" id="A0A1G8APQ6"/>
<comment type="function">
    <text evidence="4">Forms an intersubunit bridge (bridge B4) with the 23S rRNA of the 50S subunit in the ribosome.</text>
</comment>
<dbReference type="EMBL" id="LT629695">
    <property type="protein sequence ID" value="SDH22843.1"/>
    <property type="molecule type" value="Genomic_DNA"/>
</dbReference>
<reference evidence="8" key="1">
    <citation type="submission" date="2016-10" db="EMBL/GenBank/DDBJ databases">
        <authorList>
            <person name="Varghese N."/>
            <person name="Submissions S."/>
        </authorList>
    </citation>
    <scope>NUCLEOTIDE SEQUENCE [LARGE SCALE GENOMIC DNA]</scope>
    <source>
        <strain evidence="8">DSM 22002</strain>
    </source>
</reference>
<dbReference type="Pfam" id="PF00312">
    <property type="entry name" value="Ribosomal_S15"/>
    <property type="match status" value="1"/>
</dbReference>
<protein>
    <recommendedName>
        <fullName evidence="4">Small ribosomal subunit protein uS15</fullName>
    </recommendedName>
</protein>
<dbReference type="Gene3D" id="6.10.250.3130">
    <property type="match status" value="1"/>
</dbReference>
<comment type="similarity">
    <text evidence="4 5">Belongs to the universal ribosomal protein uS15 family.</text>
</comment>